<dbReference type="CDD" id="cd13630">
    <property type="entry name" value="PBP2_PDT_1"/>
    <property type="match status" value="1"/>
</dbReference>
<dbReference type="InterPro" id="IPR002912">
    <property type="entry name" value="ACT_dom"/>
</dbReference>
<evidence type="ECO:0000259" key="21">
    <source>
        <dbReference type="PROSITE" id="PS51171"/>
    </source>
</evidence>
<dbReference type="GO" id="GO:0004106">
    <property type="term" value="F:chorismate mutase activity"/>
    <property type="evidence" value="ECO:0007669"/>
    <property type="project" value="UniProtKB-EC"/>
</dbReference>
<evidence type="ECO:0000259" key="22">
    <source>
        <dbReference type="PROSITE" id="PS51671"/>
    </source>
</evidence>
<gene>
    <name evidence="23" type="ORF">Dthio_PD2772</name>
</gene>
<dbReference type="UniPathway" id="UPA00120">
    <property type="reaction ID" value="UER00203"/>
</dbReference>
<dbReference type="Gene3D" id="3.30.70.260">
    <property type="match status" value="1"/>
</dbReference>
<dbReference type="eggNOG" id="COG1605">
    <property type="taxonomic scope" value="Bacteria"/>
</dbReference>
<evidence type="ECO:0000256" key="1">
    <source>
        <dbReference type="ARBA" id="ARBA00000824"/>
    </source>
</evidence>
<evidence type="ECO:0000256" key="4">
    <source>
        <dbReference type="ARBA" id="ARBA00004741"/>
    </source>
</evidence>
<evidence type="ECO:0000256" key="11">
    <source>
        <dbReference type="ARBA" id="ARBA00023141"/>
    </source>
</evidence>
<comment type="caution">
    <text evidence="23">The sequence shown here is derived from an EMBL/GenBank/DDBJ whole genome shotgun (WGS) entry which is preliminary data.</text>
</comment>
<comment type="function">
    <text evidence="2">Catalyzes the Claisen rearrangement of chorismate to prephenate and the decarboxylation/dehydration of prephenate to phenylpyruvate.</text>
</comment>
<evidence type="ECO:0000256" key="15">
    <source>
        <dbReference type="ARBA" id="ARBA00023268"/>
    </source>
</evidence>
<dbReference type="RefSeq" id="WP_008868489.1">
    <property type="nucleotide sequence ID" value="NZ_ACJN02000001.1"/>
</dbReference>
<keyword evidence="13" id="KW-0413">Isomerase</keyword>
<reference evidence="23" key="1">
    <citation type="submission" date="2010-05" db="EMBL/GenBank/DDBJ databases">
        <title>The draft genome of Desulfonatronospira thiodismutans ASO3-1.</title>
        <authorList>
            <consortium name="US DOE Joint Genome Institute (JGI-PGF)"/>
            <person name="Lucas S."/>
            <person name="Copeland A."/>
            <person name="Lapidus A."/>
            <person name="Cheng J.-F."/>
            <person name="Bruce D."/>
            <person name="Goodwin L."/>
            <person name="Pitluck S."/>
            <person name="Chertkov O."/>
            <person name="Brettin T."/>
            <person name="Detter J.C."/>
            <person name="Han C."/>
            <person name="Land M.L."/>
            <person name="Hauser L."/>
            <person name="Kyrpides N."/>
            <person name="Mikhailova N."/>
            <person name="Muyzer G."/>
            <person name="Woyke T."/>
        </authorList>
    </citation>
    <scope>NUCLEOTIDE SEQUENCE [LARGE SCALE GENOMIC DNA]</scope>
    <source>
        <strain evidence="23">ASO3-1</strain>
    </source>
</reference>
<dbReference type="InterPro" id="IPR018528">
    <property type="entry name" value="Preph_deHydtase_CS"/>
</dbReference>
<evidence type="ECO:0000256" key="16">
    <source>
        <dbReference type="ARBA" id="ARBA00031175"/>
    </source>
</evidence>
<feature type="site" description="Essential for prephenate dehydratase activity" evidence="19">
    <location>
        <position position="259"/>
    </location>
</feature>
<dbReference type="PROSITE" id="PS00857">
    <property type="entry name" value="PREPHENATE_DEHYDR_1"/>
    <property type="match status" value="1"/>
</dbReference>
<protein>
    <recommendedName>
        <fullName evidence="8">Bifunctional chorismate mutase/prephenate dehydratase</fullName>
        <ecNumber evidence="7">4.2.1.51</ecNumber>
        <ecNumber evidence="6">5.4.99.5</ecNumber>
    </recommendedName>
    <alternativeName>
        <fullName evidence="17">Chorismate mutase-prephenate dehydratase</fullName>
    </alternativeName>
    <alternativeName>
        <fullName evidence="16">p-protein</fullName>
    </alternativeName>
</protein>
<evidence type="ECO:0000256" key="12">
    <source>
        <dbReference type="ARBA" id="ARBA00023222"/>
    </source>
</evidence>
<dbReference type="PANTHER" id="PTHR21022:SF19">
    <property type="entry name" value="PREPHENATE DEHYDRATASE-RELATED"/>
    <property type="match status" value="1"/>
</dbReference>
<comment type="pathway">
    <text evidence="5">Metabolic intermediate biosynthesis; prephenate biosynthesis; prephenate from chorismate: step 1/1.</text>
</comment>
<keyword evidence="15" id="KW-0511">Multifunctional enzyme</keyword>
<dbReference type="PANTHER" id="PTHR21022">
    <property type="entry name" value="PREPHENATE DEHYDRATASE P PROTEIN"/>
    <property type="match status" value="1"/>
</dbReference>
<dbReference type="CDD" id="cd04905">
    <property type="entry name" value="ACT_CM-PDT"/>
    <property type="match status" value="1"/>
</dbReference>
<dbReference type="PROSITE" id="PS51171">
    <property type="entry name" value="PREPHENATE_DEHYDR_3"/>
    <property type="match status" value="1"/>
</dbReference>
<dbReference type="Gene3D" id="1.20.59.10">
    <property type="entry name" value="Chorismate mutase"/>
    <property type="match status" value="1"/>
</dbReference>
<keyword evidence="12" id="KW-0584">Phenylalanine biosynthesis</keyword>
<dbReference type="EC" id="4.2.1.51" evidence="7"/>
<dbReference type="GO" id="GO:0004664">
    <property type="term" value="F:prephenate dehydratase activity"/>
    <property type="evidence" value="ECO:0007669"/>
    <property type="project" value="UniProtKB-EC"/>
</dbReference>
<proteinExistence type="predicted"/>
<dbReference type="InterPro" id="IPR036979">
    <property type="entry name" value="CM_dom_sf"/>
</dbReference>
<keyword evidence="10" id="KW-0028">Amino-acid biosynthesis</keyword>
<dbReference type="SUPFAM" id="SSF48600">
    <property type="entry name" value="Chorismate mutase II"/>
    <property type="match status" value="1"/>
</dbReference>
<dbReference type="NCBIfam" id="NF008865">
    <property type="entry name" value="PRK11898.1"/>
    <property type="match status" value="1"/>
</dbReference>
<sequence>MDQETNLKRIRSEISRLDQELLQILNRRAGLSLEVGSIKSQSKDNVFKPFREKEVLNGLAQKNPGPLPDEHLRSIYREILSSSRSLQQPQKVVYLGPEGTFSYFAGVEYLGHSAKFTPKNSLEDVFRAVDTREAELGIIPLENSMQGSVGQSLDMFLKFEVFIHAEVFFRISHFLLSRETEMGAIKKIYSHPLALQQCSTWLRANLPGVEVIPDESTARAASRASTEPGTAAVGHQKLTKFYELNVLGNSIEDIPDNWTRFLVISAHPPEAGNREKTSLLFSVLDRPGSLVSALEVLSRKGINMRKLESRPLRAEKWRYVFFADVECDLTAGDYASVLKDLEDNCYYMRVLGSYPHGPQILA</sequence>
<comment type="pathway">
    <text evidence="4">Amino-acid biosynthesis; L-phenylalanine biosynthesis; phenylpyruvate from prephenate: step 1/1.</text>
</comment>
<comment type="catalytic activity">
    <reaction evidence="1">
        <text>chorismate = prephenate</text>
        <dbReference type="Rhea" id="RHEA:13897"/>
        <dbReference type="ChEBI" id="CHEBI:29748"/>
        <dbReference type="ChEBI" id="CHEBI:29934"/>
        <dbReference type="EC" id="5.4.99.5"/>
    </reaction>
</comment>
<evidence type="ECO:0000256" key="18">
    <source>
        <dbReference type="ARBA" id="ARBA00047848"/>
    </source>
</evidence>
<dbReference type="Pfam" id="PF01817">
    <property type="entry name" value="CM_2"/>
    <property type="match status" value="1"/>
</dbReference>
<dbReference type="InterPro" id="IPR036263">
    <property type="entry name" value="Chorismate_II_sf"/>
</dbReference>
<dbReference type="Pfam" id="PF00800">
    <property type="entry name" value="PDT"/>
    <property type="match status" value="1"/>
</dbReference>
<dbReference type="SUPFAM" id="SSF53850">
    <property type="entry name" value="Periplasmic binding protein-like II"/>
    <property type="match status" value="1"/>
</dbReference>
<keyword evidence="14" id="KW-0456">Lyase</keyword>
<dbReference type="Pfam" id="PF01842">
    <property type="entry name" value="ACT"/>
    <property type="match status" value="1"/>
</dbReference>
<evidence type="ECO:0000259" key="20">
    <source>
        <dbReference type="PROSITE" id="PS51168"/>
    </source>
</evidence>
<keyword evidence="24" id="KW-1185">Reference proteome</keyword>
<evidence type="ECO:0000256" key="10">
    <source>
        <dbReference type="ARBA" id="ARBA00022605"/>
    </source>
</evidence>
<evidence type="ECO:0000256" key="14">
    <source>
        <dbReference type="ARBA" id="ARBA00023239"/>
    </source>
</evidence>
<dbReference type="InterPro" id="IPR001086">
    <property type="entry name" value="Preph_deHydtase"/>
</dbReference>
<dbReference type="PROSITE" id="PS51168">
    <property type="entry name" value="CHORISMATE_MUT_2"/>
    <property type="match status" value="1"/>
</dbReference>
<feature type="domain" description="Prephenate dehydratase" evidence="21">
    <location>
        <begin position="91"/>
        <end position="266"/>
    </location>
</feature>
<evidence type="ECO:0000313" key="24">
    <source>
        <dbReference type="Proteomes" id="UP000005496"/>
    </source>
</evidence>
<evidence type="ECO:0000256" key="3">
    <source>
        <dbReference type="ARBA" id="ARBA00004496"/>
    </source>
</evidence>
<name>D6SKZ6_9BACT</name>
<evidence type="ECO:0000256" key="17">
    <source>
        <dbReference type="ARBA" id="ARBA00031520"/>
    </source>
</evidence>
<dbReference type="InterPro" id="IPR002701">
    <property type="entry name" value="CM_II_prokaryot"/>
</dbReference>
<dbReference type="EC" id="5.4.99.5" evidence="6"/>
<evidence type="ECO:0000256" key="13">
    <source>
        <dbReference type="ARBA" id="ARBA00023235"/>
    </source>
</evidence>
<dbReference type="OrthoDB" id="9802281at2"/>
<dbReference type="PIRSF" id="PIRSF001500">
    <property type="entry name" value="Chor_mut_pdt_Ppr"/>
    <property type="match status" value="1"/>
</dbReference>
<dbReference type="GO" id="GO:0046417">
    <property type="term" value="P:chorismate metabolic process"/>
    <property type="evidence" value="ECO:0007669"/>
    <property type="project" value="InterPro"/>
</dbReference>
<evidence type="ECO:0000256" key="9">
    <source>
        <dbReference type="ARBA" id="ARBA00022490"/>
    </source>
</evidence>
<evidence type="ECO:0000313" key="23">
    <source>
        <dbReference type="EMBL" id="EFI35357.1"/>
    </source>
</evidence>
<evidence type="ECO:0000256" key="6">
    <source>
        <dbReference type="ARBA" id="ARBA00012404"/>
    </source>
</evidence>
<evidence type="ECO:0000256" key="19">
    <source>
        <dbReference type="PIRSR" id="PIRSR001500-2"/>
    </source>
</evidence>
<dbReference type="eggNOG" id="COG0077">
    <property type="taxonomic scope" value="Bacteria"/>
</dbReference>
<dbReference type="Gene3D" id="3.40.190.10">
    <property type="entry name" value="Periplasmic binding protein-like II"/>
    <property type="match status" value="2"/>
</dbReference>
<dbReference type="InterPro" id="IPR008242">
    <property type="entry name" value="Chor_mutase/pphenate_deHydtase"/>
</dbReference>
<dbReference type="GO" id="GO:0005737">
    <property type="term" value="C:cytoplasm"/>
    <property type="evidence" value="ECO:0007669"/>
    <property type="project" value="UniProtKB-SubCell"/>
</dbReference>
<comment type="subcellular location">
    <subcellularLocation>
        <location evidence="3">Cytoplasm</location>
    </subcellularLocation>
</comment>
<evidence type="ECO:0000256" key="8">
    <source>
        <dbReference type="ARBA" id="ARBA00014401"/>
    </source>
</evidence>
<accession>D6SKZ6</accession>
<dbReference type="Proteomes" id="UP000005496">
    <property type="component" value="Unassembled WGS sequence"/>
</dbReference>
<evidence type="ECO:0000256" key="5">
    <source>
        <dbReference type="ARBA" id="ARBA00004817"/>
    </source>
</evidence>
<feature type="domain" description="Chorismate mutase" evidence="20">
    <location>
        <begin position="1"/>
        <end position="91"/>
    </location>
</feature>
<dbReference type="EMBL" id="ACJN02000001">
    <property type="protein sequence ID" value="EFI35357.1"/>
    <property type="molecule type" value="Genomic_DNA"/>
</dbReference>
<dbReference type="SMART" id="SM00830">
    <property type="entry name" value="CM_2"/>
    <property type="match status" value="1"/>
</dbReference>
<organism evidence="23 24">
    <name type="scientific">Desulfonatronospira thiodismutans ASO3-1</name>
    <dbReference type="NCBI Taxonomy" id="555779"/>
    <lineage>
        <taxon>Bacteria</taxon>
        <taxon>Pseudomonadati</taxon>
        <taxon>Thermodesulfobacteriota</taxon>
        <taxon>Desulfovibrionia</taxon>
        <taxon>Desulfovibrionales</taxon>
        <taxon>Desulfonatronovibrionaceae</taxon>
        <taxon>Desulfonatronospira</taxon>
    </lineage>
</organism>
<keyword evidence="11" id="KW-0057">Aromatic amino acid biosynthesis</keyword>
<evidence type="ECO:0000256" key="2">
    <source>
        <dbReference type="ARBA" id="ARBA00002364"/>
    </source>
</evidence>
<feature type="domain" description="ACT" evidence="22">
    <location>
        <begin position="278"/>
        <end position="355"/>
    </location>
</feature>
<evidence type="ECO:0000256" key="7">
    <source>
        <dbReference type="ARBA" id="ARBA00013147"/>
    </source>
</evidence>
<keyword evidence="9" id="KW-0963">Cytoplasm</keyword>
<dbReference type="AlphaFoldDB" id="D6SKZ6"/>
<comment type="catalytic activity">
    <reaction evidence="18">
        <text>prephenate + H(+) = 3-phenylpyruvate + CO2 + H2O</text>
        <dbReference type="Rhea" id="RHEA:21648"/>
        <dbReference type="ChEBI" id="CHEBI:15377"/>
        <dbReference type="ChEBI" id="CHEBI:15378"/>
        <dbReference type="ChEBI" id="CHEBI:16526"/>
        <dbReference type="ChEBI" id="CHEBI:18005"/>
        <dbReference type="ChEBI" id="CHEBI:29934"/>
        <dbReference type="EC" id="4.2.1.51"/>
    </reaction>
</comment>
<dbReference type="SUPFAM" id="SSF55021">
    <property type="entry name" value="ACT-like"/>
    <property type="match status" value="1"/>
</dbReference>
<dbReference type="UniPathway" id="UPA00121">
    <property type="reaction ID" value="UER00345"/>
</dbReference>
<dbReference type="InterPro" id="IPR045865">
    <property type="entry name" value="ACT-like_dom_sf"/>
</dbReference>
<dbReference type="GO" id="GO:0009094">
    <property type="term" value="P:L-phenylalanine biosynthetic process"/>
    <property type="evidence" value="ECO:0007669"/>
    <property type="project" value="UniProtKB-UniPathway"/>
</dbReference>
<dbReference type="PROSITE" id="PS51671">
    <property type="entry name" value="ACT"/>
    <property type="match status" value="1"/>
</dbReference>